<evidence type="ECO:0000256" key="2">
    <source>
        <dbReference type="ARBA" id="ARBA00023015"/>
    </source>
</evidence>
<dbReference type="OMA" id="RVPQWSH"/>
<keyword evidence="5" id="KW-0539">Nucleus</keyword>
<dbReference type="EMBL" id="MNCJ02000318">
    <property type="protein sequence ID" value="KAF5815554.1"/>
    <property type="molecule type" value="Genomic_DNA"/>
</dbReference>
<sequence>MFGGNSNSSSSGGGDRVLNNNETLTRLTHMMMTEPPPPPPQPPLLPLPAVAGGVGDTERVPMWSQQETRDLIAIRGGLEGDFTVAKRNKSLWEVVAARMKGLGYRRTPEQCKCKWKNLISRYKGKETSDRDNTRSFPFFNELHALFTERAPNTPQTPFDPEAGSSQSKSRKRVARTDSYQSLEEISEDEDEYKDQQPRKKPDRGKQPQTSNIDKPATPKPSNSGNNSIQEILHDFFQQQQMIDMQWRQLMEKHAYERQMFEQEWRQSMERMERERMRTEQSWREKEEQRRIREEGRAERRDALLTLLLNKLVEDQ</sequence>
<evidence type="ECO:0000313" key="10">
    <source>
        <dbReference type="Proteomes" id="UP000215914"/>
    </source>
</evidence>
<name>A0A251VAT2_HELAN</name>
<evidence type="ECO:0000313" key="8">
    <source>
        <dbReference type="EMBL" id="KAF5815554.1"/>
    </source>
</evidence>
<feature type="region of interest" description="Disordered" evidence="6">
    <location>
        <begin position="1"/>
        <end position="46"/>
    </location>
</feature>
<dbReference type="CDD" id="cd12203">
    <property type="entry name" value="GT1"/>
    <property type="match status" value="1"/>
</dbReference>
<dbReference type="Proteomes" id="UP000215914">
    <property type="component" value="Chromosome 3"/>
</dbReference>
<dbReference type="GO" id="GO:0006355">
    <property type="term" value="P:regulation of DNA-templated transcription"/>
    <property type="evidence" value="ECO:0007669"/>
    <property type="project" value="UniProtKB-ARBA"/>
</dbReference>
<dbReference type="GO" id="GO:0003677">
    <property type="term" value="F:DNA binding"/>
    <property type="evidence" value="ECO:0007669"/>
    <property type="project" value="UniProtKB-KW"/>
</dbReference>
<feature type="compositionally biased region" description="Basic and acidic residues" evidence="6">
    <location>
        <begin position="193"/>
        <end position="205"/>
    </location>
</feature>
<dbReference type="PROSITE" id="PS50090">
    <property type="entry name" value="MYB_LIKE"/>
    <property type="match status" value="1"/>
</dbReference>
<reference evidence="9" key="2">
    <citation type="submission" date="2017-02" db="EMBL/GenBank/DDBJ databases">
        <title>Sunflower complete genome.</title>
        <authorList>
            <person name="Langlade N."/>
            <person name="Munos S."/>
        </authorList>
    </citation>
    <scope>NUCLEOTIDE SEQUENCE [LARGE SCALE GENOMIC DNA]</scope>
    <source>
        <tissue evidence="9">Leaves</tissue>
    </source>
</reference>
<protein>
    <submittedName>
        <fullName evidence="9">Putative homeodomain-like, Myb-like domain, C2H2-zinc finger protein family</fullName>
    </submittedName>
    <submittedName>
        <fullName evidence="8">Transcription factor MYB family</fullName>
    </submittedName>
</protein>
<dbReference type="AlphaFoldDB" id="A0A251VAT2"/>
<keyword evidence="4" id="KW-0804">Transcription</keyword>
<keyword evidence="3 9" id="KW-0238">DNA-binding</keyword>
<dbReference type="FunFam" id="1.10.10.60:FF:000032">
    <property type="entry name" value="Zinc finger and SCAN domain-containing 20"/>
    <property type="match status" value="1"/>
</dbReference>
<evidence type="ECO:0000256" key="5">
    <source>
        <dbReference type="ARBA" id="ARBA00023242"/>
    </source>
</evidence>
<evidence type="ECO:0000256" key="3">
    <source>
        <dbReference type="ARBA" id="ARBA00023125"/>
    </source>
</evidence>
<comment type="subcellular location">
    <subcellularLocation>
        <location evidence="1">Nucleus</location>
    </subcellularLocation>
</comment>
<dbReference type="Pfam" id="PF13837">
    <property type="entry name" value="Myb_DNA-bind_4"/>
    <property type="match status" value="1"/>
</dbReference>
<feature type="compositionally biased region" description="Low complexity" evidence="6">
    <location>
        <begin position="1"/>
        <end position="10"/>
    </location>
</feature>
<dbReference type="InterPro" id="IPR044822">
    <property type="entry name" value="Myb_DNA-bind_4"/>
</dbReference>
<reference evidence="8" key="3">
    <citation type="submission" date="2020-06" db="EMBL/GenBank/DDBJ databases">
        <title>Helianthus annuus Genome sequencing and assembly Release 2.</title>
        <authorList>
            <person name="Gouzy J."/>
            <person name="Langlade N."/>
            <person name="Munos S."/>
        </authorList>
    </citation>
    <scope>NUCLEOTIDE SEQUENCE</scope>
    <source>
        <tissue evidence="8">Leaves</tissue>
    </source>
</reference>
<evidence type="ECO:0000259" key="7">
    <source>
        <dbReference type="PROSITE" id="PS50090"/>
    </source>
</evidence>
<organism evidence="9 10">
    <name type="scientific">Helianthus annuus</name>
    <name type="common">Common sunflower</name>
    <dbReference type="NCBI Taxonomy" id="4232"/>
    <lineage>
        <taxon>Eukaryota</taxon>
        <taxon>Viridiplantae</taxon>
        <taxon>Streptophyta</taxon>
        <taxon>Embryophyta</taxon>
        <taxon>Tracheophyta</taxon>
        <taxon>Spermatophyta</taxon>
        <taxon>Magnoliopsida</taxon>
        <taxon>eudicotyledons</taxon>
        <taxon>Gunneridae</taxon>
        <taxon>Pentapetalae</taxon>
        <taxon>asterids</taxon>
        <taxon>campanulids</taxon>
        <taxon>Asterales</taxon>
        <taxon>Asteraceae</taxon>
        <taxon>Asteroideae</taxon>
        <taxon>Heliantheae alliance</taxon>
        <taxon>Heliantheae</taxon>
        <taxon>Helianthus</taxon>
    </lineage>
</organism>
<evidence type="ECO:0000313" key="9">
    <source>
        <dbReference type="EMBL" id="OTG32052.1"/>
    </source>
</evidence>
<keyword evidence="2" id="KW-0805">Transcription regulation</keyword>
<dbReference type="PANTHER" id="PTHR21654">
    <property type="entry name" value="FI21293P1"/>
    <property type="match status" value="1"/>
</dbReference>
<dbReference type="PANTHER" id="PTHR21654:SF84">
    <property type="entry name" value="SI:DKEY-66I24.7"/>
    <property type="match status" value="1"/>
</dbReference>
<accession>A0A251VAT2</accession>
<keyword evidence="9" id="KW-0371">Homeobox</keyword>
<evidence type="ECO:0000256" key="6">
    <source>
        <dbReference type="SAM" id="MobiDB-lite"/>
    </source>
</evidence>
<feature type="region of interest" description="Disordered" evidence="6">
    <location>
        <begin position="150"/>
        <end position="227"/>
    </location>
</feature>
<feature type="domain" description="Myb-like" evidence="7">
    <location>
        <begin position="63"/>
        <end position="119"/>
    </location>
</feature>
<dbReference type="Gene3D" id="1.10.10.60">
    <property type="entry name" value="Homeodomain-like"/>
    <property type="match status" value="1"/>
</dbReference>
<evidence type="ECO:0000256" key="4">
    <source>
        <dbReference type="ARBA" id="ARBA00023163"/>
    </source>
</evidence>
<dbReference type="EMBL" id="CM007892">
    <property type="protein sequence ID" value="OTG32052.1"/>
    <property type="molecule type" value="Genomic_DNA"/>
</dbReference>
<feature type="compositionally biased region" description="Pro residues" evidence="6">
    <location>
        <begin position="34"/>
        <end position="46"/>
    </location>
</feature>
<dbReference type="InParanoid" id="A0A251VAT2"/>
<dbReference type="OrthoDB" id="691673at2759"/>
<keyword evidence="10" id="KW-1185">Reference proteome</keyword>
<proteinExistence type="predicted"/>
<evidence type="ECO:0000256" key="1">
    <source>
        <dbReference type="ARBA" id="ARBA00004123"/>
    </source>
</evidence>
<reference evidence="8 10" key="1">
    <citation type="journal article" date="2017" name="Nature">
        <title>The sunflower genome provides insights into oil metabolism, flowering and Asterid evolution.</title>
        <authorList>
            <person name="Badouin H."/>
            <person name="Gouzy J."/>
            <person name="Grassa C.J."/>
            <person name="Murat F."/>
            <person name="Staton S.E."/>
            <person name="Cottret L."/>
            <person name="Lelandais-Briere C."/>
            <person name="Owens G.L."/>
            <person name="Carrere S."/>
            <person name="Mayjonade B."/>
            <person name="Legrand L."/>
            <person name="Gill N."/>
            <person name="Kane N.C."/>
            <person name="Bowers J.E."/>
            <person name="Hubner S."/>
            <person name="Bellec A."/>
            <person name="Berard A."/>
            <person name="Berges H."/>
            <person name="Blanchet N."/>
            <person name="Boniface M.C."/>
            <person name="Brunel D."/>
            <person name="Catrice O."/>
            <person name="Chaidir N."/>
            <person name="Claudel C."/>
            <person name="Donnadieu C."/>
            <person name="Faraut T."/>
            <person name="Fievet G."/>
            <person name="Helmstetter N."/>
            <person name="King M."/>
            <person name="Knapp S.J."/>
            <person name="Lai Z."/>
            <person name="Le Paslier M.C."/>
            <person name="Lippi Y."/>
            <person name="Lorenzon L."/>
            <person name="Mandel J.R."/>
            <person name="Marage G."/>
            <person name="Marchand G."/>
            <person name="Marquand E."/>
            <person name="Bret-Mestries E."/>
            <person name="Morien E."/>
            <person name="Nambeesan S."/>
            <person name="Nguyen T."/>
            <person name="Pegot-Espagnet P."/>
            <person name="Pouilly N."/>
            <person name="Raftis F."/>
            <person name="Sallet E."/>
            <person name="Schiex T."/>
            <person name="Thomas J."/>
            <person name="Vandecasteele C."/>
            <person name="Vares D."/>
            <person name="Vear F."/>
            <person name="Vautrin S."/>
            <person name="Crespi M."/>
            <person name="Mangin B."/>
            <person name="Burke J.M."/>
            <person name="Salse J."/>
            <person name="Munos S."/>
            <person name="Vincourt P."/>
            <person name="Rieseberg L.H."/>
            <person name="Langlade N.B."/>
        </authorList>
    </citation>
    <scope>NUCLEOTIDE SEQUENCE [LARGE SCALE GENOMIC DNA]</scope>
    <source>
        <strain evidence="10">cv. SF193</strain>
        <tissue evidence="8">Leaves</tissue>
    </source>
</reference>
<dbReference type="Gramene" id="mRNA:HanXRQr2_Chr03g0124371">
    <property type="protein sequence ID" value="mRNA:HanXRQr2_Chr03g0124371"/>
    <property type="gene ID" value="HanXRQr2_Chr03g0124371"/>
</dbReference>
<dbReference type="GO" id="GO:0005634">
    <property type="term" value="C:nucleus"/>
    <property type="evidence" value="ECO:0007669"/>
    <property type="project" value="UniProtKB-SubCell"/>
</dbReference>
<dbReference type="InterPro" id="IPR001005">
    <property type="entry name" value="SANT/Myb"/>
</dbReference>
<gene>
    <name evidence="9" type="ORF">HannXRQ_Chr03g0082381</name>
    <name evidence="8" type="ORF">HanXRQr2_Chr03g0124371</name>
</gene>
<feature type="region of interest" description="Disordered" evidence="6">
    <location>
        <begin position="272"/>
        <end position="296"/>
    </location>
</feature>